<evidence type="ECO:0000256" key="1">
    <source>
        <dbReference type="SAM" id="Coils"/>
    </source>
</evidence>
<evidence type="ECO:0000256" key="2">
    <source>
        <dbReference type="SAM" id="SignalP"/>
    </source>
</evidence>
<feature type="chain" id="PRO_5041257314" evidence="2">
    <location>
        <begin position="27"/>
        <end position="359"/>
    </location>
</feature>
<proteinExistence type="predicted"/>
<dbReference type="EMBL" id="MU802329">
    <property type="protein sequence ID" value="KAJ3979495.1"/>
    <property type="molecule type" value="Genomic_DNA"/>
</dbReference>
<reference evidence="3" key="1">
    <citation type="submission" date="2022-08" db="EMBL/GenBank/DDBJ databases">
        <authorList>
            <consortium name="DOE Joint Genome Institute"/>
            <person name="Min B."/>
            <person name="Riley R."/>
            <person name="Sierra-Patev S."/>
            <person name="Naranjo-Ortiz M."/>
            <person name="Looney B."/>
            <person name="Konkel Z."/>
            <person name="Slot J.C."/>
            <person name="Sakamoto Y."/>
            <person name="Steenwyk J.L."/>
            <person name="Rokas A."/>
            <person name="Carro J."/>
            <person name="Camarero S."/>
            <person name="Ferreira P."/>
            <person name="Molpeceres G."/>
            <person name="Ruiz-Duenas F.J."/>
            <person name="Serrano A."/>
            <person name="Henrissat B."/>
            <person name="Drula E."/>
            <person name="Hughes K.W."/>
            <person name="Mata J.L."/>
            <person name="Ishikawa N.K."/>
            <person name="Vargas-Isla R."/>
            <person name="Ushijima S."/>
            <person name="Smith C.A."/>
            <person name="Ahrendt S."/>
            <person name="Andreopoulos W."/>
            <person name="He G."/>
            <person name="Labutti K."/>
            <person name="Lipzen A."/>
            <person name="Ng V."/>
            <person name="Sandor L."/>
            <person name="Barry K."/>
            <person name="Martinez A.T."/>
            <person name="Xiao Y."/>
            <person name="Gibbons J.G."/>
            <person name="Terashima K."/>
            <person name="Hibbett D.S."/>
            <person name="Grigoriev I.V."/>
        </authorList>
    </citation>
    <scope>NUCLEOTIDE SEQUENCE</scope>
    <source>
        <strain evidence="3">TFB7829</strain>
    </source>
</reference>
<dbReference type="AlphaFoldDB" id="A0AA38UMI5"/>
<name>A0AA38UMI5_9AGAR</name>
<organism evidence="3 4">
    <name type="scientific">Lentinula detonsa</name>
    <dbReference type="NCBI Taxonomy" id="2804962"/>
    <lineage>
        <taxon>Eukaryota</taxon>
        <taxon>Fungi</taxon>
        <taxon>Dikarya</taxon>
        <taxon>Basidiomycota</taxon>
        <taxon>Agaricomycotina</taxon>
        <taxon>Agaricomycetes</taxon>
        <taxon>Agaricomycetidae</taxon>
        <taxon>Agaricales</taxon>
        <taxon>Marasmiineae</taxon>
        <taxon>Omphalotaceae</taxon>
        <taxon>Lentinula</taxon>
    </lineage>
</organism>
<evidence type="ECO:0000313" key="4">
    <source>
        <dbReference type="Proteomes" id="UP001163850"/>
    </source>
</evidence>
<keyword evidence="1" id="KW-0175">Coiled coil</keyword>
<sequence length="359" mass="41960">MSLTSLFIPYLHLTCLLLLLTKNTYLMKNRKRMIPEMLSLRRQRHALTISKAVYWEKKAERLKEDKESLEEIVRDKDRVIQGKEREVVEARKERERKVDDWRREVKKRKTEAEEVKKRNNGLHERIAGYQHQIHTLKSRLTRAPEQLATVTRRIACMFNAKTDHDRKFYLKEHGTIPDNTPNVLLDLVAMDKVPANKIIESLKNAKGVTISGDGTMHKDETYEMKHAAVIDESNSKLQFFLGLKMATNHTSEEQLDGWIKTVEDLFHLLFESGLCTKDDAQIFWNLVTGFHSDHAADQKKLFHLLKEWKKKSDHDLNTKPGVTQIETDQKRWIVQEEHKRVASTVDDSMGTARLPHVHK</sequence>
<protein>
    <submittedName>
        <fullName evidence="3">Uncharacterized protein</fullName>
    </submittedName>
</protein>
<dbReference type="Proteomes" id="UP001163850">
    <property type="component" value="Unassembled WGS sequence"/>
</dbReference>
<gene>
    <name evidence="3" type="ORF">F5890DRAFT_1478483</name>
</gene>
<comment type="caution">
    <text evidence="3">The sequence shown here is derived from an EMBL/GenBank/DDBJ whole genome shotgun (WGS) entry which is preliminary data.</text>
</comment>
<feature type="signal peptide" evidence="2">
    <location>
        <begin position="1"/>
        <end position="26"/>
    </location>
</feature>
<keyword evidence="2" id="KW-0732">Signal</keyword>
<accession>A0AA38UMI5</accession>
<feature type="coiled-coil region" evidence="1">
    <location>
        <begin position="52"/>
        <end position="132"/>
    </location>
</feature>
<evidence type="ECO:0000313" key="3">
    <source>
        <dbReference type="EMBL" id="KAJ3979495.1"/>
    </source>
</evidence>